<evidence type="ECO:0000313" key="3">
    <source>
        <dbReference type="Proteomes" id="UP001341281"/>
    </source>
</evidence>
<protein>
    <submittedName>
        <fullName evidence="2">Uncharacterized protein</fullName>
    </submittedName>
</protein>
<sequence length="62" mass="6873">MDKLSGYGPLTPRARSYQHGRNQVLKKTDDRLYPEQEDGGSPIKSVPRFKGLPGAKPHNPAN</sequence>
<evidence type="ECO:0000313" key="2">
    <source>
        <dbReference type="EMBL" id="WVZ89320.1"/>
    </source>
</evidence>
<reference evidence="2 3" key="1">
    <citation type="submission" date="2024-02" db="EMBL/GenBank/DDBJ databases">
        <title>High-quality chromosome-scale genome assembly of Pensacola bahiagrass (Paspalum notatum Flugge var. saurae).</title>
        <authorList>
            <person name="Vega J.M."/>
            <person name="Podio M."/>
            <person name="Orjuela J."/>
            <person name="Siena L.A."/>
            <person name="Pessino S.C."/>
            <person name="Combes M.C."/>
            <person name="Mariac C."/>
            <person name="Albertini E."/>
            <person name="Pupilli F."/>
            <person name="Ortiz J.P.A."/>
            <person name="Leblanc O."/>
        </authorList>
    </citation>
    <scope>NUCLEOTIDE SEQUENCE [LARGE SCALE GENOMIC DNA]</scope>
    <source>
        <strain evidence="2">R1</strain>
        <tissue evidence="2">Leaf</tissue>
    </source>
</reference>
<evidence type="ECO:0000256" key="1">
    <source>
        <dbReference type="SAM" id="MobiDB-lite"/>
    </source>
</evidence>
<proteinExistence type="predicted"/>
<dbReference type="EMBL" id="CP144752">
    <property type="protein sequence ID" value="WVZ89320.1"/>
    <property type="molecule type" value="Genomic_DNA"/>
</dbReference>
<name>A0AAQ3X8Q6_PASNO</name>
<dbReference type="Proteomes" id="UP001341281">
    <property type="component" value="Chromosome 08"/>
</dbReference>
<keyword evidence="3" id="KW-1185">Reference proteome</keyword>
<dbReference type="AlphaFoldDB" id="A0AAQ3X8Q6"/>
<gene>
    <name evidence="2" type="ORF">U9M48_035741</name>
</gene>
<organism evidence="2 3">
    <name type="scientific">Paspalum notatum var. saurae</name>
    <dbReference type="NCBI Taxonomy" id="547442"/>
    <lineage>
        <taxon>Eukaryota</taxon>
        <taxon>Viridiplantae</taxon>
        <taxon>Streptophyta</taxon>
        <taxon>Embryophyta</taxon>
        <taxon>Tracheophyta</taxon>
        <taxon>Spermatophyta</taxon>
        <taxon>Magnoliopsida</taxon>
        <taxon>Liliopsida</taxon>
        <taxon>Poales</taxon>
        <taxon>Poaceae</taxon>
        <taxon>PACMAD clade</taxon>
        <taxon>Panicoideae</taxon>
        <taxon>Andropogonodae</taxon>
        <taxon>Paspaleae</taxon>
        <taxon>Paspalinae</taxon>
        <taxon>Paspalum</taxon>
    </lineage>
</organism>
<accession>A0AAQ3X8Q6</accession>
<feature type="region of interest" description="Disordered" evidence="1">
    <location>
        <begin position="1"/>
        <end position="62"/>
    </location>
</feature>